<feature type="binding site" evidence="7">
    <location>
        <position position="274"/>
    </location>
    <ligand>
        <name>ATP</name>
        <dbReference type="ChEBI" id="CHEBI:30616"/>
    </ligand>
</feature>
<protein>
    <recommendedName>
        <fullName evidence="7">Glutamine--tRNA ligase</fullName>
        <ecNumber evidence="7">6.1.1.18</ecNumber>
    </recommendedName>
    <alternativeName>
        <fullName evidence="7">Glutaminyl-tRNA synthetase</fullName>
        <shortName evidence="7">GlnRS</shortName>
    </alternativeName>
</protein>
<evidence type="ECO:0000259" key="10">
    <source>
        <dbReference type="Pfam" id="PF03950"/>
    </source>
</evidence>
<dbReference type="PANTHER" id="PTHR43097">
    <property type="entry name" value="GLUTAMINE-TRNA LIGASE"/>
    <property type="match status" value="1"/>
</dbReference>
<comment type="caution">
    <text evidence="7">Lacks conserved residue(s) required for the propagation of feature annotation.</text>
</comment>
<evidence type="ECO:0000313" key="12">
    <source>
        <dbReference type="EMBL" id="TEB13679.1"/>
    </source>
</evidence>
<dbReference type="HAMAP" id="MF_00126">
    <property type="entry name" value="Gln_tRNA_synth"/>
    <property type="match status" value="1"/>
</dbReference>
<dbReference type="InterPro" id="IPR020059">
    <property type="entry name" value="Glu/Gln-tRNA-synth_Ib_codon-bd"/>
</dbReference>
<dbReference type="Gene3D" id="3.40.50.620">
    <property type="entry name" value="HUPs"/>
    <property type="match status" value="1"/>
</dbReference>
<feature type="short sequence motif" description="'HIGH' region" evidence="7">
    <location>
        <begin position="77"/>
        <end position="87"/>
    </location>
</feature>
<feature type="binding site" evidence="7">
    <location>
        <begin position="78"/>
        <end position="80"/>
    </location>
    <ligand>
        <name>ATP</name>
        <dbReference type="ChEBI" id="CHEBI:30616"/>
    </ligand>
</feature>
<dbReference type="FunFam" id="2.40.240.10:FF:000001">
    <property type="entry name" value="Glutamine--tRNA ligase"/>
    <property type="match status" value="1"/>
</dbReference>
<comment type="subunit">
    <text evidence="7">Monomer.</text>
</comment>
<dbReference type="SUPFAM" id="SSF52374">
    <property type="entry name" value="Nucleotidylyl transferase"/>
    <property type="match status" value="1"/>
</dbReference>
<feature type="binding site" evidence="7">
    <location>
        <begin position="303"/>
        <end position="304"/>
    </location>
    <ligand>
        <name>ATP</name>
        <dbReference type="ChEBI" id="CHEBI:30616"/>
    </ligand>
</feature>
<dbReference type="PANTHER" id="PTHR43097:SF5">
    <property type="entry name" value="GLUTAMATE--TRNA LIGASE"/>
    <property type="match status" value="1"/>
</dbReference>
<dbReference type="EC" id="6.1.1.18" evidence="7"/>
<dbReference type="InterPro" id="IPR020058">
    <property type="entry name" value="Glu/Gln-tRNA-synth_Ib_cat-dom"/>
</dbReference>
<dbReference type="Pfam" id="PF03950">
    <property type="entry name" value="tRNA-synt_1c_C"/>
    <property type="match status" value="1"/>
</dbReference>
<evidence type="ECO:0000256" key="2">
    <source>
        <dbReference type="ARBA" id="ARBA00022598"/>
    </source>
</evidence>
<dbReference type="GO" id="GO:0006424">
    <property type="term" value="P:glutamyl-tRNA aminoacylation"/>
    <property type="evidence" value="ECO:0007669"/>
    <property type="project" value="UniProtKB-UniRule"/>
</dbReference>
<keyword evidence="3 7" id="KW-0547">Nucleotide-binding</keyword>
<evidence type="ECO:0000259" key="9">
    <source>
        <dbReference type="Pfam" id="PF00749"/>
    </source>
</evidence>
<dbReference type="InterPro" id="IPR004514">
    <property type="entry name" value="Gln-tRNA-synth"/>
</dbReference>
<comment type="catalytic activity">
    <reaction evidence="7">
        <text>tRNA(Gln) + L-glutamine + ATP = L-glutaminyl-tRNA(Gln) + AMP + diphosphate</text>
        <dbReference type="Rhea" id="RHEA:20121"/>
        <dbReference type="Rhea" id="RHEA-COMP:9662"/>
        <dbReference type="Rhea" id="RHEA-COMP:9681"/>
        <dbReference type="ChEBI" id="CHEBI:30616"/>
        <dbReference type="ChEBI" id="CHEBI:33019"/>
        <dbReference type="ChEBI" id="CHEBI:58359"/>
        <dbReference type="ChEBI" id="CHEBI:78442"/>
        <dbReference type="ChEBI" id="CHEBI:78521"/>
        <dbReference type="ChEBI" id="CHEBI:456215"/>
        <dbReference type="EC" id="6.1.1.18"/>
    </reaction>
</comment>
<comment type="similarity">
    <text evidence="7 8">Belongs to the class-I aminoacyl-tRNA synthetase family.</text>
</comment>
<dbReference type="AlphaFoldDB" id="A0A4Y7RY75"/>
<evidence type="ECO:0000313" key="13">
    <source>
        <dbReference type="Proteomes" id="UP000297597"/>
    </source>
</evidence>
<feature type="domain" description="Glutamyl/glutaminyl-tRNA synthetase class Ib anti-codon binding" evidence="10">
    <location>
        <begin position="382"/>
        <end position="483"/>
    </location>
</feature>
<dbReference type="NCBIfam" id="NF011291">
    <property type="entry name" value="PRK14703.1"/>
    <property type="match status" value="1"/>
</dbReference>
<dbReference type="InterPro" id="IPR020056">
    <property type="entry name" value="Rbsml_bL25/Gln-tRNA_synth_N"/>
</dbReference>
<dbReference type="InterPro" id="IPR011035">
    <property type="entry name" value="Ribosomal_bL25/Gln-tRNA_synth"/>
</dbReference>
<feature type="binding site" evidence="7">
    <location>
        <position position="255"/>
    </location>
    <ligand>
        <name>L-glutamine</name>
        <dbReference type="ChEBI" id="CHEBI:58359"/>
    </ligand>
</feature>
<evidence type="ECO:0000256" key="6">
    <source>
        <dbReference type="ARBA" id="ARBA00023146"/>
    </source>
</evidence>
<dbReference type="Proteomes" id="UP000297597">
    <property type="component" value="Unassembled WGS sequence"/>
</dbReference>
<feature type="binding site" evidence="7">
    <location>
        <begin position="84"/>
        <end position="90"/>
    </location>
    <ligand>
        <name>ATP</name>
        <dbReference type="ChEBI" id="CHEBI:30616"/>
    </ligand>
</feature>
<dbReference type="PRINTS" id="PR00987">
    <property type="entry name" value="TRNASYNTHGLU"/>
</dbReference>
<keyword evidence="4 7" id="KW-0067">ATP-binding</keyword>
<dbReference type="Pfam" id="PF00749">
    <property type="entry name" value="tRNA-synt_1c"/>
    <property type="match status" value="1"/>
</dbReference>
<feature type="domain" description="tRNA synthetases class I (E and Q) anti-codon binding" evidence="11">
    <location>
        <begin position="499"/>
        <end position="572"/>
    </location>
</feature>
<organism evidence="12 13">
    <name type="scientific">Pelotomaculum propionicicum</name>
    <dbReference type="NCBI Taxonomy" id="258475"/>
    <lineage>
        <taxon>Bacteria</taxon>
        <taxon>Bacillati</taxon>
        <taxon>Bacillota</taxon>
        <taxon>Clostridia</taxon>
        <taxon>Eubacteriales</taxon>
        <taxon>Desulfotomaculaceae</taxon>
        <taxon>Pelotomaculum</taxon>
    </lineage>
</organism>
<name>A0A4Y7RY75_9FIRM</name>
<keyword evidence="1 7" id="KW-0963">Cytoplasm</keyword>
<keyword evidence="2 7" id="KW-0436">Ligase</keyword>
<gene>
    <name evidence="7 12" type="primary">glnS</name>
    <name evidence="12" type="ORF">Pmgp_00079</name>
</gene>
<dbReference type="InterPro" id="IPR022861">
    <property type="entry name" value="Gln_tRNA_ligase_bac"/>
</dbReference>
<dbReference type="Pfam" id="PF20974">
    <property type="entry name" value="tRNA-synt_1c_C2"/>
    <property type="match status" value="1"/>
</dbReference>
<evidence type="ECO:0000259" key="11">
    <source>
        <dbReference type="Pfam" id="PF20974"/>
    </source>
</evidence>
<sequence length="601" mass="68865">MLKYGRGRFKFGKIVLRYNIECDQRCSRLSVEELNDKGAMRMTTNGSSTSSNFIQNIINEDFDTNKYGGRVHTRFPPEPNGYLHIGHAKSICLNFGLAAKNGGLCNLRFDDTNPSKEEVEYVDSIKTDVKWLGFDWDDRMYYASDYFDQLYEYAVQLIKTGQAYVCDLSAEETRDYRGTLTEPGKPSPYRDRSVEENLDLFERMKAGEFPEGARVLRAKIDMASPNLNMRDPVIYRIMKASHHRTGDKWCIYPMYDYAHPISDSIEGITHSICTLEFEDHRPLYDWTLDALKIYHPQQIEFARLNLTYTVMSKRKLRQLVEEGYVSGWDDPRMPTISGLRRRGYTPEAIRDFCEDIGVAKANSMVDIAMLEHSIREYLNSRAPRVMAVLRPLKVVIDNYPAGQVEELDAEINPENPAMGTRKVPFSREIYIEQDDFLEDPPKKFFRLSPGNEVRLKHAYIIKCERVVKDEKTGAIIELHCAYDPETRSGSGSTRKVKGTLHWVSAAHAVPAEVRLYDHLFNRENPDEEKDFKSCINTNSLETLTACLVEPGLAGAPLGSRFQFLRHGYFIVDPVDAKPGALVFNRIVSLKDSWAKIMKKNG</sequence>
<evidence type="ECO:0000256" key="7">
    <source>
        <dbReference type="HAMAP-Rule" id="MF_00126"/>
    </source>
</evidence>
<dbReference type="NCBIfam" id="TIGR00440">
    <property type="entry name" value="glnS"/>
    <property type="match status" value="1"/>
</dbReference>
<keyword evidence="13" id="KW-1185">Reference proteome</keyword>
<evidence type="ECO:0000256" key="8">
    <source>
        <dbReference type="RuleBase" id="RU363037"/>
    </source>
</evidence>
<dbReference type="EMBL" id="QFFZ01000001">
    <property type="protein sequence ID" value="TEB13679.1"/>
    <property type="molecule type" value="Genomic_DNA"/>
</dbReference>
<dbReference type="GO" id="GO:0004819">
    <property type="term" value="F:glutamine-tRNA ligase activity"/>
    <property type="evidence" value="ECO:0007669"/>
    <property type="project" value="UniProtKB-UniRule"/>
</dbReference>
<feature type="binding site" evidence="7">
    <location>
        <begin position="311"/>
        <end position="313"/>
    </location>
    <ligand>
        <name>ATP</name>
        <dbReference type="ChEBI" id="CHEBI:30616"/>
    </ligand>
</feature>
<comment type="caution">
    <text evidence="12">The sequence shown here is derived from an EMBL/GenBank/DDBJ whole genome shotgun (WGS) entry which is preliminary data.</text>
</comment>
<dbReference type="InterPro" id="IPR014729">
    <property type="entry name" value="Rossmann-like_a/b/a_fold"/>
</dbReference>
<dbReference type="FunFam" id="3.40.50.620:FF:000037">
    <property type="entry name" value="Glutamine--tRNA ligase cytoplasmic"/>
    <property type="match status" value="1"/>
</dbReference>
<dbReference type="GO" id="GO:0005524">
    <property type="term" value="F:ATP binding"/>
    <property type="evidence" value="ECO:0007669"/>
    <property type="project" value="UniProtKB-UniRule"/>
</dbReference>
<proteinExistence type="inferred from homology"/>
<feature type="short sequence motif" description="'KMSKS' region" evidence="7">
    <location>
        <begin position="310"/>
        <end position="314"/>
    </location>
</feature>
<evidence type="ECO:0000256" key="3">
    <source>
        <dbReference type="ARBA" id="ARBA00022741"/>
    </source>
</evidence>
<comment type="subcellular location">
    <subcellularLocation>
        <location evidence="7">Cytoplasm</location>
    </subcellularLocation>
</comment>
<evidence type="ECO:0000256" key="1">
    <source>
        <dbReference type="ARBA" id="ARBA00022490"/>
    </source>
</evidence>
<dbReference type="InterPro" id="IPR050132">
    <property type="entry name" value="Gln/Glu-tRNA_Ligase"/>
</dbReference>
<accession>A0A4Y7RY75</accession>
<reference evidence="12 13" key="1">
    <citation type="journal article" date="2018" name="Environ. Microbiol.">
        <title>Novel energy conservation strategies and behaviour of Pelotomaculum schinkii driving syntrophic propionate catabolism.</title>
        <authorList>
            <person name="Hidalgo-Ahumada C.A.P."/>
            <person name="Nobu M.K."/>
            <person name="Narihiro T."/>
            <person name="Tamaki H."/>
            <person name="Liu W.T."/>
            <person name="Kamagata Y."/>
            <person name="Stams A.J.M."/>
            <person name="Imachi H."/>
            <person name="Sousa D.Z."/>
        </authorList>
    </citation>
    <scope>NUCLEOTIDE SEQUENCE [LARGE SCALE GENOMIC DNA]</scope>
    <source>
        <strain evidence="12 13">MGP</strain>
    </source>
</reference>
<dbReference type="GO" id="GO:0005829">
    <property type="term" value="C:cytosol"/>
    <property type="evidence" value="ECO:0007669"/>
    <property type="project" value="TreeGrafter"/>
</dbReference>
<evidence type="ECO:0000256" key="4">
    <source>
        <dbReference type="ARBA" id="ARBA00022840"/>
    </source>
</evidence>
<feature type="binding site" evidence="7">
    <location>
        <position position="110"/>
    </location>
    <ligand>
        <name>L-glutamine</name>
        <dbReference type="ChEBI" id="CHEBI:58359"/>
    </ligand>
</feature>
<dbReference type="InterPro" id="IPR000924">
    <property type="entry name" value="Glu/Gln-tRNA-synth"/>
</dbReference>
<dbReference type="Gene3D" id="2.40.240.10">
    <property type="entry name" value="Ribosomal Protein L25, Chain P"/>
    <property type="match status" value="2"/>
</dbReference>
<keyword evidence="5 7" id="KW-0648">Protein biosynthesis</keyword>
<feature type="domain" description="Glutamyl/glutaminyl-tRNA synthetase class Ib catalytic" evidence="9">
    <location>
        <begin position="71"/>
        <end position="378"/>
    </location>
</feature>
<dbReference type="CDD" id="cd00807">
    <property type="entry name" value="GlnRS_core"/>
    <property type="match status" value="1"/>
</dbReference>
<evidence type="ECO:0000256" key="5">
    <source>
        <dbReference type="ARBA" id="ARBA00022917"/>
    </source>
</evidence>
<dbReference type="InterPro" id="IPR049437">
    <property type="entry name" value="tRNA-synt_1c_C2"/>
</dbReference>
<dbReference type="SUPFAM" id="SSF50715">
    <property type="entry name" value="Ribosomal protein L25-like"/>
    <property type="match status" value="1"/>
</dbReference>
<keyword evidence="6 7" id="KW-0030">Aminoacyl-tRNA synthetase</keyword>
<dbReference type="GO" id="GO:0006425">
    <property type="term" value="P:glutaminyl-tRNA aminoacylation"/>
    <property type="evidence" value="ECO:0007669"/>
    <property type="project" value="UniProtKB-UniRule"/>
</dbReference>